<reference evidence="3" key="1">
    <citation type="submission" date="2023-03" db="EMBL/GenBank/DDBJ databases">
        <authorList>
            <person name="Steffen K."/>
            <person name="Cardenas P."/>
        </authorList>
    </citation>
    <scope>NUCLEOTIDE SEQUENCE</scope>
</reference>
<keyword evidence="2" id="KW-0732">Signal</keyword>
<proteinExistence type="predicted"/>
<feature type="chain" id="PRO_5041456939" evidence="2">
    <location>
        <begin position="16"/>
        <end position="179"/>
    </location>
</feature>
<dbReference type="EMBL" id="CASHTH010003299">
    <property type="protein sequence ID" value="CAI8043081.1"/>
    <property type="molecule type" value="Genomic_DNA"/>
</dbReference>
<dbReference type="Proteomes" id="UP001174909">
    <property type="component" value="Unassembled WGS sequence"/>
</dbReference>
<evidence type="ECO:0000313" key="3">
    <source>
        <dbReference type="EMBL" id="CAI8043081.1"/>
    </source>
</evidence>
<comment type="caution">
    <text evidence="3">The sequence shown here is derived from an EMBL/GenBank/DDBJ whole genome shotgun (WGS) entry which is preliminary data.</text>
</comment>
<keyword evidence="4" id="KW-1185">Reference proteome</keyword>
<feature type="compositionally biased region" description="Pro residues" evidence="1">
    <location>
        <begin position="45"/>
        <end position="60"/>
    </location>
</feature>
<evidence type="ECO:0000313" key="4">
    <source>
        <dbReference type="Proteomes" id="UP001174909"/>
    </source>
</evidence>
<feature type="region of interest" description="Disordered" evidence="1">
    <location>
        <begin position="29"/>
        <end position="62"/>
    </location>
</feature>
<evidence type="ECO:0000256" key="2">
    <source>
        <dbReference type="SAM" id="SignalP"/>
    </source>
</evidence>
<dbReference type="AlphaFoldDB" id="A0AA35T943"/>
<evidence type="ECO:0000256" key="1">
    <source>
        <dbReference type="SAM" id="MobiDB-lite"/>
    </source>
</evidence>
<protein>
    <submittedName>
        <fullName evidence="3">Uncharacterized protein</fullName>
    </submittedName>
</protein>
<organism evidence="3 4">
    <name type="scientific">Geodia barretti</name>
    <name type="common">Barrett's horny sponge</name>
    <dbReference type="NCBI Taxonomy" id="519541"/>
    <lineage>
        <taxon>Eukaryota</taxon>
        <taxon>Metazoa</taxon>
        <taxon>Porifera</taxon>
        <taxon>Demospongiae</taxon>
        <taxon>Heteroscleromorpha</taxon>
        <taxon>Tetractinellida</taxon>
        <taxon>Astrophorina</taxon>
        <taxon>Geodiidae</taxon>
        <taxon>Geodia</taxon>
    </lineage>
</organism>
<feature type="signal peptide" evidence="2">
    <location>
        <begin position="1"/>
        <end position="15"/>
    </location>
</feature>
<gene>
    <name evidence="3" type="ORF">GBAR_LOCUS23906</name>
</gene>
<accession>A0AA35T943</accession>
<name>A0AA35T943_GEOBA</name>
<sequence>MLVSLSNFFFSSVCALSFLEYSDDAITPTPAPAPAPQTAPTTSSPTPPVSTPPTMPPSPTPSTVNTVLVPSFSLCEALAVSSALSSIFSIFSRKSLNNSFTFLHCFSTCFIHKSSSCINAIVLGNLDSSFLSNFAYCSSSQLSSIKIASVRSFLQEGRLSTAPLYMFTARISSCIFRRN</sequence>